<evidence type="ECO:0000313" key="2">
    <source>
        <dbReference type="Proteomes" id="UP001383192"/>
    </source>
</evidence>
<name>A0AAW0BN60_9AGAR</name>
<proteinExistence type="predicted"/>
<comment type="caution">
    <text evidence="1">The sequence shown here is derived from an EMBL/GenBank/DDBJ whole genome shotgun (WGS) entry which is preliminary data.</text>
</comment>
<evidence type="ECO:0000313" key="1">
    <source>
        <dbReference type="EMBL" id="KAK7027962.1"/>
    </source>
</evidence>
<accession>A0AAW0BN60</accession>
<dbReference type="Proteomes" id="UP001383192">
    <property type="component" value="Unassembled WGS sequence"/>
</dbReference>
<reference evidence="1 2" key="1">
    <citation type="submission" date="2024-01" db="EMBL/GenBank/DDBJ databases">
        <title>A draft genome for a cacao thread blight-causing isolate of Paramarasmius palmivorus.</title>
        <authorList>
            <person name="Baruah I.K."/>
            <person name="Bukari Y."/>
            <person name="Amoako-Attah I."/>
            <person name="Meinhardt L.W."/>
            <person name="Bailey B.A."/>
            <person name="Cohen S.P."/>
        </authorList>
    </citation>
    <scope>NUCLEOTIDE SEQUENCE [LARGE SCALE GENOMIC DNA]</scope>
    <source>
        <strain evidence="1 2">GH-12</strain>
    </source>
</reference>
<protein>
    <submittedName>
        <fullName evidence="1">Uncharacterized protein</fullName>
    </submittedName>
</protein>
<dbReference type="EMBL" id="JAYKXP010000092">
    <property type="protein sequence ID" value="KAK7027962.1"/>
    <property type="molecule type" value="Genomic_DNA"/>
</dbReference>
<sequence>MSLPLNLGMGLSGFVSVTHLILFHRVSFHNAQVFWDVIRSFENLISLYWASTPDPLWIPCEVATPLTLDPRLPQHLEQITICSFILHEPAIFDLLLRLRHQIKYWGITEVDSQIELPRLLPYLGELFATADAEVQHWMFVLSDAFVESTDGFTGIDDLDLEEEGVAEFCSDINEHIDVKKNTYVQSLVFRGRLWRCLLEGSILKLREGKTALKTVIFEDHWAEEYDDSDSEEEVL</sequence>
<keyword evidence="2" id="KW-1185">Reference proteome</keyword>
<organism evidence="1 2">
    <name type="scientific">Paramarasmius palmivorus</name>
    <dbReference type="NCBI Taxonomy" id="297713"/>
    <lineage>
        <taxon>Eukaryota</taxon>
        <taxon>Fungi</taxon>
        <taxon>Dikarya</taxon>
        <taxon>Basidiomycota</taxon>
        <taxon>Agaricomycotina</taxon>
        <taxon>Agaricomycetes</taxon>
        <taxon>Agaricomycetidae</taxon>
        <taxon>Agaricales</taxon>
        <taxon>Marasmiineae</taxon>
        <taxon>Marasmiaceae</taxon>
        <taxon>Paramarasmius</taxon>
    </lineage>
</organism>
<dbReference type="AlphaFoldDB" id="A0AAW0BN60"/>
<gene>
    <name evidence="1" type="ORF">VNI00_015045</name>
</gene>